<dbReference type="OrthoDB" id="8562138at2"/>
<feature type="signal peptide" evidence="6">
    <location>
        <begin position="1"/>
        <end position="26"/>
    </location>
</feature>
<evidence type="ECO:0000256" key="6">
    <source>
        <dbReference type="SAM" id="SignalP"/>
    </source>
</evidence>
<evidence type="ECO:0000256" key="5">
    <source>
        <dbReference type="ARBA" id="ARBA00023237"/>
    </source>
</evidence>
<evidence type="ECO:0000256" key="1">
    <source>
        <dbReference type="ARBA" id="ARBA00004442"/>
    </source>
</evidence>
<comment type="similarity">
    <text evidence="2">Belongs to the MipA/OmpV family.</text>
</comment>
<dbReference type="eggNOG" id="COG3713">
    <property type="taxonomic scope" value="Bacteria"/>
</dbReference>
<dbReference type="GO" id="GO:0009279">
    <property type="term" value="C:cell outer membrane"/>
    <property type="evidence" value="ECO:0007669"/>
    <property type="project" value="UniProtKB-SubCell"/>
</dbReference>
<dbReference type="PANTHER" id="PTHR38776:SF1">
    <property type="entry name" value="MLTA-INTERACTING PROTEIN-RELATED"/>
    <property type="match status" value="1"/>
</dbReference>
<name>V2UWK0_9GAMM</name>
<evidence type="ECO:0000256" key="4">
    <source>
        <dbReference type="ARBA" id="ARBA00023136"/>
    </source>
</evidence>
<dbReference type="STRING" id="1392540.P256_01386"/>
<reference evidence="7 8" key="1">
    <citation type="submission" date="2013-10" db="EMBL/GenBank/DDBJ databases">
        <title>The Genome Sequence of Acinetobacter nectaris CIP 110549.</title>
        <authorList>
            <consortium name="The Broad Institute Genomics Platform"/>
            <consortium name="The Broad Institute Genome Sequencing Center for Infectious Disease"/>
            <person name="Cerqueira G."/>
            <person name="Feldgarden M."/>
            <person name="Courvalin P."/>
            <person name="Grillot-Courvalin C."/>
            <person name="Clermont D."/>
            <person name="Rocha E."/>
            <person name="Yoon E.-J."/>
            <person name="Nemec A."/>
            <person name="Young S.K."/>
            <person name="Zeng Q."/>
            <person name="Gargeya S."/>
            <person name="Fitzgerald M."/>
            <person name="Abouelleil A."/>
            <person name="Alvarado L."/>
            <person name="Berlin A.M."/>
            <person name="Chapman S.B."/>
            <person name="Gainer-Dewar J."/>
            <person name="Goldberg J."/>
            <person name="Gnerre S."/>
            <person name="Griggs A."/>
            <person name="Gujja S."/>
            <person name="Hansen M."/>
            <person name="Howarth C."/>
            <person name="Imamovic A."/>
            <person name="Ireland A."/>
            <person name="Larimer J."/>
            <person name="McCowan C."/>
            <person name="Murphy C."/>
            <person name="Pearson M."/>
            <person name="Poon T.W."/>
            <person name="Priest M."/>
            <person name="Roberts A."/>
            <person name="Saif S."/>
            <person name="Shea T."/>
            <person name="Sykes S."/>
            <person name="Wortman J."/>
            <person name="Nusbaum C."/>
            <person name="Birren B."/>
        </authorList>
    </citation>
    <scope>NUCLEOTIDE SEQUENCE [LARGE SCALE GENOMIC DNA]</scope>
    <source>
        <strain evidence="7 8">CIP 110549</strain>
    </source>
</reference>
<dbReference type="Pfam" id="PF06629">
    <property type="entry name" value="MipA"/>
    <property type="match status" value="1"/>
</dbReference>
<sequence length="250" mass="28473">MKMKLAATKIIILPLLMVNSFSLANADEPSKLQVGLTDTYDFQAYKNQNNPNTILPAIFYDSQHFYIDGDEVGIYGINQPNHKLKLNLYYDSSEFKPSDQLNNLNKRKPSVMAGGSYTYITQYGGFQVQAEQDILSRSHGAFTTFAYLAQLNYNKWTFAPELGVQWNSKKYNNYYYGVSTAEAQATGLKEYHPKQSLQPYLSLDTAYQLNSRWTLYGGLQITGLSNQQYHSPMVNKQTDISTSLGFLYQF</sequence>
<dbReference type="EMBL" id="AYER01000004">
    <property type="protein sequence ID" value="ESK39704.1"/>
    <property type="molecule type" value="Genomic_DNA"/>
</dbReference>
<dbReference type="HOGENOM" id="CLU_063465_3_0_6"/>
<dbReference type="AlphaFoldDB" id="V2UWK0"/>
<dbReference type="Proteomes" id="UP000023785">
    <property type="component" value="Unassembled WGS sequence"/>
</dbReference>
<dbReference type="PANTHER" id="PTHR38776">
    <property type="entry name" value="MLTA-INTERACTING PROTEIN-RELATED"/>
    <property type="match status" value="1"/>
</dbReference>
<dbReference type="RefSeq" id="WP_023273017.1">
    <property type="nucleotide sequence ID" value="NZ_KI530723.1"/>
</dbReference>
<evidence type="ECO:0000256" key="3">
    <source>
        <dbReference type="ARBA" id="ARBA00022729"/>
    </source>
</evidence>
<comment type="caution">
    <text evidence="7">The sequence shown here is derived from an EMBL/GenBank/DDBJ whole genome shotgun (WGS) entry which is preliminary data.</text>
</comment>
<keyword evidence="4" id="KW-0472">Membrane</keyword>
<dbReference type="InterPro" id="IPR010583">
    <property type="entry name" value="MipA"/>
</dbReference>
<evidence type="ECO:0000313" key="7">
    <source>
        <dbReference type="EMBL" id="ESK39704.1"/>
    </source>
</evidence>
<gene>
    <name evidence="7" type="ORF">P256_01386</name>
</gene>
<proteinExistence type="inferred from homology"/>
<protein>
    <recommendedName>
        <fullName evidence="9">MltA-interacting protein</fullName>
    </recommendedName>
</protein>
<evidence type="ECO:0008006" key="9">
    <source>
        <dbReference type="Google" id="ProtNLM"/>
    </source>
</evidence>
<dbReference type="PATRIC" id="fig|1392540.3.peg.1347"/>
<keyword evidence="3 6" id="KW-0732">Signal</keyword>
<comment type="subcellular location">
    <subcellularLocation>
        <location evidence="1">Cell outer membrane</location>
    </subcellularLocation>
</comment>
<keyword evidence="5" id="KW-0998">Cell outer membrane</keyword>
<organism evidence="7 8">
    <name type="scientific">Acinetobacter nectaris CIP 110549</name>
    <dbReference type="NCBI Taxonomy" id="1392540"/>
    <lineage>
        <taxon>Bacteria</taxon>
        <taxon>Pseudomonadati</taxon>
        <taxon>Pseudomonadota</taxon>
        <taxon>Gammaproteobacteria</taxon>
        <taxon>Moraxellales</taxon>
        <taxon>Moraxellaceae</taxon>
        <taxon>Acinetobacter</taxon>
    </lineage>
</organism>
<feature type="chain" id="PRO_5004712419" description="MltA-interacting protein" evidence="6">
    <location>
        <begin position="27"/>
        <end position="250"/>
    </location>
</feature>
<evidence type="ECO:0000313" key="8">
    <source>
        <dbReference type="Proteomes" id="UP000023785"/>
    </source>
</evidence>
<keyword evidence="8" id="KW-1185">Reference proteome</keyword>
<dbReference type="GO" id="GO:0009252">
    <property type="term" value="P:peptidoglycan biosynthetic process"/>
    <property type="evidence" value="ECO:0007669"/>
    <property type="project" value="TreeGrafter"/>
</dbReference>
<evidence type="ECO:0000256" key="2">
    <source>
        <dbReference type="ARBA" id="ARBA00005722"/>
    </source>
</evidence>
<accession>V2UWK0</accession>